<evidence type="ECO:0000313" key="2">
    <source>
        <dbReference type="Proteomes" id="UP000707356"/>
    </source>
</evidence>
<organism evidence="1 2">
    <name type="scientific">Pegethrix bostrychoides GSE-TBD4-15B</name>
    <dbReference type="NCBI Taxonomy" id="2839662"/>
    <lineage>
        <taxon>Bacteria</taxon>
        <taxon>Bacillati</taxon>
        <taxon>Cyanobacteriota</taxon>
        <taxon>Cyanophyceae</taxon>
        <taxon>Oculatellales</taxon>
        <taxon>Oculatellaceae</taxon>
        <taxon>Pegethrix</taxon>
    </lineage>
</organism>
<accession>A0A951P8V5</accession>
<dbReference type="EMBL" id="JAHHHV010000030">
    <property type="protein sequence ID" value="MBW4465097.1"/>
    <property type="molecule type" value="Genomic_DNA"/>
</dbReference>
<gene>
    <name evidence="1" type="ORF">KME07_06610</name>
</gene>
<name>A0A951P8V5_9CYAN</name>
<comment type="caution">
    <text evidence="1">The sequence shown here is derived from an EMBL/GenBank/DDBJ whole genome shotgun (WGS) entry which is preliminary data.</text>
</comment>
<dbReference type="Proteomes" id="UP000707356">
    <property type="component" value="Unassembled WGS sequence"/>
</dbReference>
<protein>
    <submittedName>
        <fullName evidence="1">Uncharacterized protein</fullName>
    </submittedName>
</protein>
<reference evidence="1" key="2">
    <citation type="journal article" date="2022" name="Microbiol. Resour. Announc.">
        <title>Metagenome Sequencing to Explore Phylogenomics of Terrestrial Cyanobacteria.</title>
        <authorList>
            <person name="Ward R.D."/>
            <person name="Stajich J.E."/>
            <person name="Johansen J.R."/>
            <person name="Huntemann M."/>
            <person name="Clum A."/>
            <person name="Foster B."/>
            <person name="Foster B."/>
            <person name="Roux S."/>
            <person name="Palaniappan K."/>
            <person name="Varghese N."/>
            <person name="Mukherjee S."/>
            <person name="Reddy T.B.K."/>
            <person name="Daum C."/>
            <person name="Copeland A."/>
            <person name="Chen I.A."/>
            <person name="Ivanova N.N."/>
            <person name="Kyrpides N.C."/>
            <person name="Shapiro N."/>
            <person name="Eloe-Fadrosh E.A."/>
            <person name="Pietrasiak N."/>
        </authorList>
    </citation>
    <scope>NUCLEOTIDE SEQUENCE</scope>
    <source>
        <strain evidence="1">GSE-TBD4-15B</strain>
    </source>
</reference>
<dbReference type="AlphaFoldDB" id="A0A951P8V5"/>
<evidence type="ECO:0000313" key="1">
    <source>
        <dbReference type="EMBL" id="MBW4465097.1"/>
    </source>
</evidence>
<proteinExistence type="predicted"/>
<reference evidence="1" key="1">
    <citation type="submission" date="2021-05" db="EMBL/GenBank/DDBJ databases">
        <authorList>
            <person name="Pietrasiak N."/>
            <person name="Ward R."/>
            <person name="Stajich J.E."/>
            <person name="Kurbessoian T."/>
        </authorList>
    </citation>
    <scope>NUCLEOTIDE SEQUENCE</scope>
    <source>
        <strain evidence="1">GSE-TBD4-15B</strain>
    </source>
</reference>
<sequence>MEVKPGFIIEQVGKIEEMDRDFDLEFWQRQDSTARFSAVWELLVYYHSRKGINVDEFRLQRSVEEVQRQ</sequence>